<reference evidence="2" key="1">
    <citation type="submission" date="2017-01" db="EMBL/GenBank/DDBJ databases">
        <authorList>
            <person name="Varghese N."/>
            <person name="Submissions S."/>
        </authorList>
    </citation>
    <scope>NUCLEOTIDE SEQUENCE [LARGE SCALE GENOMIC DNA]</scope>
    <source>
        <strain evidence="2">DSM 16176</strain>
    </source>
</reference>
<accession>A0A1N7PYA6</accession>
<protein>
    <submittedName>
        <fullName evidence="1">Uncharacterized protein</fullName>
    </submittedName>
</protein>
<proteinExistence type="predicted"/>
<name>A0A1N7PYA6_9BACL</name>
<gene>
    <name evidence="1" type="ORF">SAMN05421799_1294</name>
</gene>
<dbReference type="Proteomes" id="UP000186156">
    <property type="component" value="Unassembled WGS sequence"/>
</dbReference>
<dbReference type="EMBL" id="FTOO01000029">
    <property type="protein sequence ID" value="SIT15582.1"/>
    <property type="molecule type" value="Genomic_DNA"/>
</dbReference>
<feature type="non-terminal residue" evidence="1">
    <location>
        <position position="1"/>
    </location>
</feature>
<organism evidence="1 2">
    <name type="scientific">Alicyclobacillus vulcanalis</name>
    <dbReference type="NCBI Taxonomy" id="252246"/>
    <lineage>
        <taxon>Bacteria</taxon>
        <taxon>Bacillati</taxon>
        <taxon>Bacillota</taxon>
        <taxon>Bacilli</taxon>
        <taxon>Bacillales</taxon>
        <taxon>Alicyclobacillaceae</taxon>
        <taxon>Alicyclobacillus</taxon>
    </lineage>
</organism>
<sequence>LAELMEAAKRVPMMPGRATGRVVRFEQRALWNEVKGL</sequence>
<evidence type="ECO:0000313" key="1">
    <source>
        <dbReference type="EMBL" id="SIT15582.1"/>
    </source>
</evidence>
<dbReference type="AlphaFoldDB" id="A0A1N7PYA6"/>
<evidence type="ECO:0000313" key="2">
    <source>
        <dbReference type="Proteomes" id="UP000186156"/>
    </source>
</evidence>
<keyword evidence="2" id="KW-1185">Reference proteome</keyword>